<dbReference type="Pfam" id="PF16344">
    <property type="entry name" value="FecR_C"/>
    <property type="match status" value="1"/>
</dbReference>
<dbReference type="Gene3D" id="2.60.120.1440">
    <property type="match status" value="1"/>
</dbReference>
<dbReference type="Gene3D" id="3.55.50.30">
    <property type="match status" value="1"/>
</dbReference>
<dbReference type="PANTHER" id="PTHR30273">
    <property type="entry name" value="PERIPLASMIC SIGNAL SENSOR AND SIGMA FACTOR ACTIVATOR FECR-RELATED"/>
    <property type="match status" value="1"/>
</dbReference>
<evidence type="ECO:0000256" key="1">
    <source>
        <dbReference type="SAM" id="Phobius"/>
    </source>
</evidence>
<dbReference type="InterPro" id="IPR006860">
    <property type="entry name" value="FecR"/>
</dbReference>
<dbReference type="AlphaFoldDB" id="A0A1H4H9E4"/>
<dbReference type="InterPro" id="IPR012373">
    <property type="entry name" value="Ferrdict_sens_TM"/>
</dbReference>
<gene>
    <name evidence="4" type="ORF">SAMN05443550_1148</name>
</gene>
<feature type="transmembrane region" description="Helical" evidence="1">
    <location>
        <begin position="84"/>
        <end position="106"/>
    </location>
</feature>
<evidence type="ECO:0000313" key="4">
    <source>
        <dbReference type="EMBL" id="SEB17698.1"/>
    </source>
</evidence>
<evidence type="ECO:0000259" key="2">
    <source>
        <dbReference type="Pfam" id="PF04773"/>
    </source>
</evidence>
<keyword evidence="5" id="KW-1185">Reference proteome</keyword>
<dbReference type="FunFam" id="2.60.120.1440:FF:000001">
    <property type="entry name" value="Putative anti-sigma factor"/>
    <property type="match status" value="1"/>
</dbReference>
<dbReference type="Pfam" id="PF04773">
    <property type="entry name" value="FecR"/>
    <property type="match status" value="1"/>
</dbReference>
<feature type="domain" description="FecR protein" evidence="2">
    <location>
        <begin position="185"/>
        <end position="280"/>
    </location>
</feature>
<protein>
    <submittedName>
        <fullName evidence="4">FecR family protein</fullName>
    </submittedName>
</protein>
<proteinExistence type="predicted"/>
<dbReference type="RefSeq" id="WP_090559641.1">
    <property type="nucleotide sequence ID" value="NZ_FNRA01000014.1"/>
</dbReference>
<dbReference type="EMBL" id="FNRA01000014">
    <property type="protein sequence ID" value="SEB17698.1"/>
    <property type="molecule type" value="Genomic_DNA"/>
</dbReference>
<dbReference type="InterPro" id="IPR032508">
    <property type="entry name" value="FecR_C"/>
</dbReference>
<keyword evidence="1" id="KW-0472">Membrane</keyword>
<dbReference type="OrthoDB" id="1099963at2"/>
<dbReference type="GO" id="GO:0016989">
    <property type="term" value="F:sigma factor antagonist activity"/>
    <property type="evidence" value="ECO:0007669"/>
    <property type="project" value="TreeGrafter"/>
</dbReference>
<evidence type="ECO:0000313" key="5">
    <source>
        <dbReference type="Proteomes" id="UP000198850"/>
    </source>
</evidence>
<accession>A0A1H4H9E4</accession>
<dbReference type="STRING" id="425514.SAMN05443550_1148"/>
<dbReference type="PANTHER" id="PTHR30273:SF2">
    <property type="entry name" value="PROTEIN FECR"/>
    <property type="match status" value="1"/>
</dbReference>
<name>A0A1H4H9E4_9SPHI</name>
<evidence type="ECO:0000259" key="3">
    <source>
        <dbReference type="Pfam" id="PF16344"/>
    </source>
</evidence>
<reference evidence="4 5" key="1">
    <citation type="submission" date="2016-10" db="EMBL/GenBank/DDBJ databases">
        <authorList>
            <person name="de Groot N.N."/>
        </authorList>
    </citation>
    <scope>NUCLEOTIDE SEQUENCE [LARGE SCALE GENOMIC DNA]</scope>
    <source>
        <strain evidence="4 5">DSM 19033</strain>
    </source>
</reference>
<feature type="domain" description="Protein FecR C-terminal" evidence="3">
    <location>
        <begin position="322"/>
        <end position="389"/>
    </location>
</feature>
<organism evidence="4 5">
    <name type="scientific">Pedobacter hartonius</name>
    <dbReference type="NCBI Taxonomy" id="425514"/>
    <lineage>
        <taxon>Bacteria</taxon>
        <taxon>Pseudomonadati</taxon>
        <taxon>Bacteroidota</taxon>
        <taxon>Sphingobacteriia</taxon>
        <taxon>Sphingobacteriales</taxon>
        <taxon>Sphingobacteriaceae</taxon>
        <taxon>Pedobacter</taxon>
    </lineage>
</organism>
<dbReference type="Proteomes" id="UP000198850">
    <property type="component" value="Unassembled WGS sequence"/>
</dbReference>
<keyword evidence="1" id="KW-1133">Transmembrane helix</keyword>
<sequence length="393" mass="43989">MAAKENLDELYKRFLRNECNPAEISRLSELFDAADYQVLQEMVRQQLDDPSATIPFRSSNQYRYDRIFRNLKEHTKPSRPVRSLWANISAAAGLILLVASGGYFWYQKVSPKPVLALHQVHKDVKPGGNRAYLTLSDGREINLSGMKSGRIGSDGGNDILQAVNGEISYVDGQAVTEQGPAALNTLRTPNGGHYRVILPDGTKVWLNAASQLRYPANFEGLQQRKIDLTGEAYFEVAKDPHHPFVVQTDDQQIRVLGTHFNVNAYHDNGGSKTTLLEGSIHARGKQAEVTLVPGQQVSTVAKGRLKVDPADQEIAVAWKNDQFMFESEPISILMKTLARWYDVEVVYGKDVPDIRFNGAVSRFENISEVLKILESTGKIHFQIDGRKVRVIKQ</sequence>
<keyword evidence="1" id="KW-0812">Transmembrane</keyword>